<protein>
    <recommendedName>
        <fullName evidence="2 8">GTPase Der</fullName>
    </recommendedName>
    <alternativeName>
        <fullName evidence="7 8">GTP-binding protein EngA</fullName>
    </alternativeName>
</protein>
<dbReference type="InterPro" id="IPR027417">
    <property type="entry name" value="P-loop_NTPase"/>
</dbReference>
<accession>A0A451DAD2</accession>
<dbReference type="GO" id="GO:0005525">
    <property type="term" value="F:GTP binding"/>
    <property type="evidence" value="ECO:0007669"/>
    <property type="project" value="UniProtKB-UniRule"/>
</dbReference>
<organism evidence="12 13">
    <name type="scientific">Candidatus Erwinia haradaeae</name>
    <dbReference type="NCBI Taxonomy" id="1922217"/>
    <lineage>
        <taxon>Bacteria</taxon>
        <taxon>Pseudomonadati</taxon>
        <taxon>Pseudomonadota</taxon>
        <taxon>Gammaproteobacteria</taxon>
        <taxon>Enterobacterales</taxon>
        <taxon>Erwiniaceae</taxon>
        <taxon>Erwinia</taxon>
    </lineage>
</organism>
<dbReference type="PANTHER" id="PTHR43834:SF6">
    <property type="entry name" value="GTPASE DER"/>
    <property type="match status" value="1"/>
</dbReference>
<dbReference type="OrthoDB" id="9805918at2"/>
<evidence type="ECO:0000256" key="10">
    <source>
        <dbReference type="RuleBase" id="RU004481"/>
    </source>
</evidence>
<keyword evidence="6 8" id="KW-0342">GTP-binding</keyword>
<evidence type="ECO:0000256" key="1">
    <source>
        <dbReference type="ARBA" id="ARBA00008279"/>
    </source>
</evidence>
<feature type="binding site" evidence="8">
    <location>
        <begin position="56"/>
        <end position="60"/>
    </location>
    <ligand>
        <name>GTP</name>
        <dbReference type="ChEBI" id="CHEBI:37565"/>
        <label>1</label>
    </ligand>
</feature>
<dbReference type="SUPFAM" id="SSF52540">
    <property type="entry name" value="P-loop containing nucleoside triphosphate hydrolases"/>
    <property type="match status" value="2"/>
</dbReference>
<dbReference type="CDD" id="cd01895">
    <property type="entry name" value="EngA2"/>
    <property type="match status" value="1"/>
</dbReference>
<comment type="function">
    <text evidence="8 10">GTPase that plays an essential role in the late steps of ribosome biogenesis.</text>
</comment>
<keyword evidence="4 10" id="KW-0677">Repeat</keyword>
<dbReference type="PIRSF" id="PIRSF006485">
    <property type="entry name" value="GTP-binding_EngA"/>
    <property type="match status" value="1"/>
</dbReference>
<gene>
    <name evidence="8 12" type="primary">der</name>
    <name evidence="12" type="ORF">ERCIKOCA2762_486</name>
</gene>
<sequence length="488" mass="54789">MIPVIALIGRPNVGKSTLFNRLTRKKDALVANLHGLTRDRKYGRAKISGCDCICIDTSGIENNTNSLSIAMLTQSRIAIAEATEILFIVDARAGLLPEDIIIAKYLRLSKKIVFLVANKITGLDIEASLVEFWSLGFGRPYPIDASHGYGVLNLMELVLSPWITPVTNKPLGVPYHQVTKKNLAQIPTKFITHQPQNYSKKLTQREQTECLDQIDVAIKIAIVGQPNVGKSTLTNCILGKDRVVVCDVPGTTRDSVYIAMERDSRQYILIDTAGVRPRRKIKEAIEKFSVIQTLKSIENAHLVMLVLDAKKTISDQDMSLLSFILNSGRSLIIILNKSDGLARSERNKIKQMIDSRIGFINYVHIHFISALYGNGIEDVFTSITEAYDCATRRIHTSQLTRIMHQATQEHQPPLIRTRRIKLKYAHAGGHHPLLIVIHGNQVKSTPDCYKRYLVNYFRQSLNLRGIALRLQFKEGNNPYINKSNILSS</sequence>
<evidence type="ECO:0000256" key="5">
    <source>
        <dbReference type="ARBA" id="ARBA00022741"/>
    </source>
</evidence>
<proteinExistence type="inferred from homology"/>
<evidence type="ECO:0000256" key="4">
    <source>
        <dbReference type="ARBA" id="ARBA00022737"/>
    </source>
</evidence>
<dbReference type="AlphaFoldDB" id="A0A451DAD2"/>
<dbReference type="InterPro" id="IPR032859">
    <property type="entry name" value="KH_dom-like"/>
</dbReference>
<feature type="binding site" evidence="8">
    <location>
        <begin position="224"/>
        <end position="231"/>
    </location>
    <ligand>
        <name>GTP</name>
        <dbReference type="ChEBI" id="CHEBI:37565"/>
        <label>2</label>
    </ligand>
</feature>
<dbReference type="PANTHER" id="PTHR43834">
    <property type="entry name" value="GTPASE DER"/>
    <property type="match status" value="1"/>
</dbReference>
<comment type="caution">
    <text evidence="8">Lacks conserved residue(s) required for the propagation of feature annotation.</text>
</comment>
<dbReference type="FunFam" id="3.30.300.20:FF:000004">
    <property type="entry name" value="GTPase Der"/>
    <property type="match status" value="1"/>
</dbReference>
<evidence type="ECO:0000256" key="6">
    <source>
        <dbReference type="ARBA" id="ARBA00023134"/>
    </source>
</evidence>
<feature type="domain" description="EngA-type G" evidence="11">
    <location>
        <begin position="218"/>
        <end position="391"/>
    </location>
</feature>
<dbReference type="Gene3D" id="3.40.50.300">
    <property type="entry name" value="P-loop containing nucleotide triphosphate hydrolases"/>
    <property type="match status" value="2"/>
</dbReference>
<dbReference type="NCBIfam" id="TIGR03594">
    <property type="entry name" value="GTPase_EngA"/>
    <property type="match status" value="1"/>
</dbReference>
<dbReference type="PROSITE" id="PS51712">
    <property type="entry name" value="G_ENGA"/>
    <property type="match status" value="1"/>
</dbReference>
<reference evidence="12 13" key="1">
    <citation type="submission" date="2019-02" db="EMBL/GenBank/DDBJ databases">
        <authorList>
            <person name="Manzano-Marin A."/>
            <person name="Manzano-Marin A."/>
        </authorList>
    </citation>
    <scope>NUCLEOTIDE SEQUENCE [LARGE SCALE GENOMIC DNA]</scope>
    <source>
        <strain evidence="12 13">ErCikochiana</strain>
    </source>
</reference>
<dbReference type="Pfam" id="PF01926">
    <property type="entry name" value="MMR_HSR1"/>
    <property type="match status" value="2"/>
</dbReference>
<feature type="binding site" evidence="8">
    <location>
        <begin position="271"/>
        <end position="275"/>
    </location>
    <ligand>
        <name>GTP</name>
        <dbReference type="ChEBI" id="CHEBI:37565"/>
        <label>2</label>
    </ligand>
</feature>
<dbReference type="InterPro" id="IPR031166">
    <property type="entry name" value="G_ENGA"/>
</dbReference>
<evidence type="ECO:0000256" key="3">
    <source>
        <dbReference type="ARBA" id="ARBA00022517"/>
    </source>
</evidence>
<dbReference type="PRINTS" id="PR00326">
    <property type="entry name" value="GTP1OBG"/>
</dbReference>
<dbReference type="FunFam" id="3.40.50.300:FF:000040">
    <property type="entry name" value="GTPase Der"/>
    <property type="match status" value="1"/>
</dbReference>
<dbReference type="Gene3D" id="3.30.300.20">
    <property type="match status" value="1"/>
</dbReference>
<evidence type="ECO:0000259" key="11">
    <source>
        <dbReference type="PROSITE" id="PS51712"/>
    </source>
</evidence>
<keyword evidence="5 8" id="KW-0547">Nucleotide-binding</keyword>
<comment type="subunit">
    <text evidence="8">Associates with the 50S ribosomal subunit.</text>
</comment>
<evidence type="ECO:0000256" key="2">
    <source>
        <dbReference type="ARBA" id="ARBA00020953"/>
    </source>
</evidence>
<evidence type="ECO:0000256" key="7">
    <source>
        <dbReference type="ARBA" id="ARBA00032345"/>
    </source>
</evidence>
<dbReference type="HAMAP" id="MF_00195">
    <property type="entry name" value="GTPase_Der"/>
    <property type="match status" value="1"/>
</dbReference>
<evidence type="ECO:0000313" key="13">
    <source>
        <dbReference type="Proteomes" id="UP000294368"/>
    </source>
</evidence>
<dbReference type="Proteomes" id="UP000294368">
    <property type="component" value="Chromosome"/>
</dbReference>
<dbReference type="CDD" id="cd01894">
    <property type="entry name" value="EngA1"/>
    <property type="match status" value="1"/>
</dbReference>
<dbReference type="EMBL" id="LR217715">
    <property type="protein sequence ID" value="VFP83244.1"/>
    <property type="molecule type" value="Genomic_DNA"/>
</dbReference>
<dbReference type="InterPro" id="IPR006073">
    <property type="entry name" value="GTP-bd"/>
</dbReference>
<dbReference type="GO" id="GO:0042254">
    <property type="term" value="P:ribosome biogenesis"/>
    <property type="evidence" value="ECO:0007669"/>
    <property type="project" value="UniProtKB-KW"/>
</dbReference>
<feature type="binding site" evidence="8">
    <location>
        <begin position="336"/>
        <end position="339"/>
    </location>
    <ligand>
        <name>GTP</name>
        <dbReference type="ChEBI" id="CHEBI:37565"/>
        <label>2</label>
    </ligand>
</feature>
<dbReference type="RefSeq" id="WP_157988795.1">
    <property type="nucleotide sequence ID" value="NZ_LR217715.1"/>
</dbReference>
<feature type="binding site" evidence="8">
    <location>
        <begin position="9"/>
        <end position="16"/>
    </location>
    <ligand>
        <name>GTP</name>
        <dbReference type="ChEBI" id="CHEBI:37565"/>
        <label>1</label>
    </ligand>
</feature>
<comment type="similarity">
    <text evidence="1 8 9 10">Belongs to the TRAFAC class TrmE-Era-EngA-EngB-Septin-like GTPase superfamily. EngA (Der) GTPase family.</text>
</comment>
<dbReference type="InterPro" id="IPR016484">
    <property type="entry name" value="GTPase_Der"/>
</dbReference>
<evidence type="ECO:0000313" key="12">
    <source>
        <dbReference type="EMBL" id="VFP83244.1"/>
    </source>
</evidence>
<evidence type="ECO:0000256" key="8">
    <source>
        <dbReference type="HAMAP-Rule" id="MF_00195"/>
    </source>
</evidence>
<evidence type="ECO:0000256" key="9">
    <source>
        <dbReference type="PROSITE-ProRule" id="PRU01049"/>
    </source>
</evidence>
<name>A0A451DAD2_9GAMM</name>
<dbReference type="Pfam" id="PF14714">
    <property type="entry name" value="KH_dom-like"/>
    <property type="match status" value="1"/>
</dbReference>
<dbReference type="InterPro" id="IPR015946">
    <property type="entry name" value="KH_dom-like_a/b"/>
</dbReference>
<dbReference type="InterPro" id="IPR005225">
    <property type="entry name" value="Small_GTP-bd"/>
</dbReference>
<keyword evidence="3 8" id="KW-0690">Ribosome biogenesis</keyword>
<dbReference type="NCBIfam" id="TIGR00231">
    <property type="entry name" value="small_GTP"/>
    <property type="match status" value="2"/>
</dbReference>
<dbReference type="GO" id="GO:0043022">
    <property type="term" value="F:ribosome binding"/>
    <property type="evidence" value="ECO:0007669"/>
    <property type="project" value="TreeGrafter"/>
</dbReference>